<feature type="region of interest" description="Disordered" evidence="1">
    <location>
        <begin position="1"/>
        <end position="56"/>
    </location>
</feature>
<accession>A0A1W1VRW5</accession>
<dbReference type="EMBL" id="FWWU01000009">
    <property type="protein sequence ID" value="SMB96115.1"/>
    <property type="molecule type" value="Genomic_DNA"/>
</dbReference>
<gene>
    <name evidence="2" type="ORF">SAMN00790413_03160</name>
</gene>
<sequence length="91" mass="9099">MPTDPKGGALPINPIPNVRTREFAPDTMSAAQGPAPTDFAEREIPPTPLPSGQGLGAGQVEAMLSAHGQDSAAVQANGDLAAVQGRAPTGS</sequence>
<dbReference type="Proteomes" id="UP000192582">
    <property type="component" value="Unassembled WGS sequence"/>
</dbReference>
<evidence type="ECO:0000313" key="2">
    <source>
        <dbReference type="EMBL" id="SMB96115.1"/>
    </source>
</evidence>
<keyword evidence="3" id="KW-1185">Reference proteome</keyword>
<proteinExistence type="predicted"/>
<name>A0A1W1VRW5_9DEIO</name>
<evidence type="ECO:0000313" key="3">
    <source>
        <dbReference type="Proteomes" id="UP000192582"/>
    </source>
</evidence>
<reference evidence="2 3" key="1">
    <citation type="submission" date="2017-04" db="EMBL/GenBank/DDBJ databases">
        <authorList>
            <person name="Afonso C.L."/>
            <person name="Miller P.J."/>
            <person name="Scott M.A."/>
            <person name="Spackman E."/>
            <person name="Goraichik I."/>
            <person name="Dimitrov K.M."/>
            <person name="Suarez D.L."/>
            <person name="Swayne D.E."/>
        </authorList>
    </citation>
    <scope>NUCLEOTIDE SEQUENCE [LARGE SCALE GENOMIC DNA]</scope>
    <source>
        <strain evidence="2 3">KR-140</strain>
    </source>
</reference>
<dbReference type="RefSeq" id="WP_084050646.1">
    <property type="nucleotide sequence ID" value="NZ_FWWU01000009.1"/>
</dbReference>
<dbReference type="STRING" id="695939.SAMN00790413_03160"/>
<protein>
    <submittedName>
        <fullName evidence="2">Uncharacterized protein</fullName>
    </submittedName>
</protein>
<dbReference type="AlphaFoldDB" id="A0A1W1VRW5"/>
<dbReference type="OrthoDB" id="71323at2"/>
<evidence type="ECO:0000256" key="1">
    <source>
        <dbReference type="SAM" id="MobiDB-lite"/>
    </source>
</evidence>
<organism evidence="2 3">
    <name type="scientific">Deinococcus hopiensis KR-140</name>
    <dbReference type="NCBI Taxonomy" id="695939"/>
    <lineage>
        <taxon>Bacteria</taxon>
        <taxon>Thermotogati</taxon>
        <taxon>Deinococcota</taxon>
        <taxon>Deinococci</taxon>
        <taxon>Deinococcales</taxon>
        <taxon>Deinococcaceae</taxon>
        <taxon>Deinococcus</taxon>
    </lineage>
</organism>